<gene>
    <name evidence="1" type="ORF">AMTR_s00136p00084340</name>
</gene>
<dbReference type="AlphaFoldDB" id="W1NEZ0"/>
<dbReference type="Gramene" id="ERM94003">
    <property type="protein sequence ID" value="ERM94003"/>
    <property type="gene ID" value="AMTR_s00136p00084340"/>
</dbReference>
<evidence type="ECO:0000313" key="2">
    <source>
        <dbReference type="Proteomes" id="UP000017836"/>
    </source>
</evidence>
<protein>
    <submittedName>
        <fullName evidence="1">Uncharacterized protein</fullName>
    </submittedName>
</protein>
<dbReference type="HOGENOM" id="CLU_1379814_0_0_1"/>
<proteinExistence type="predicted"/>
<dbReference type="Proteomes" id="UP000017836">
    <property type="component" value="Unassembled WGS sequence"/>
</dbReference>
<accession>W1NEZ0</accession>
<dbReference type="EMBL" id="KI397522">
    <property type="protein sequence ID" value="ERM94003.1"/>
    <property type="molecule type" value="Genomic_DNA"/>
</dbReference>
<evidence type="ECO:0000313" key="1">
    <source>
        <dbReference type="EMBL" id="ERM94003.1"/>
    </source>
</evidence>
<name>W1NEZ0_AMBTC</name>
<organism evidence="1 2">
    <name type="scientific">Amborella trichopoda</name>
    <dbReference type="NCBI Taxonomy" id="13333"/>
    <lineage>
        <taxon>Eukaryota</taxon>
        <taxon>Viridiplantae</taxon>
        <taxon>Streptophyta</taxon>
        <taxon>Embryophyta</taxon>
        <taxon>Tracheophyta</taxon>
        <taxon>Spermatophyta</taxon>
        <taxon>Magnoliopsida</taxon>
        <taxon>Amborellales</taxon>
        <taxon>Amborellaceae</taxon>
        <taxon>Amborella</taxon>
    </lineage>
</organism>
<reference evidence="2" key="1">
    <citation type="journal article" date="2013" name="Science">
        <title>The Amborella genome and the evolution of flowering plants.</title>
        <authorList>
            <consortium name="Amborella Genome Project"/>
        </authorList>
    </citation>
    <scope>NUCLEOTIDE SEQUENCE [LARGE SCALE GENOMIC DNA]</scope>
</reference>
<sequence length="198" mass="22547">MSIKLSFTKSTWKRVCNTIAKWFYDVAMLFNTANREYHAQMISIIANVRPIVKAPTKYELHGLFLDEEVTEGSQFHGDSGTVPWNCGREQGSQSCIYGSKDMKGRTSLISRWLVGRGQCSTQGRCHRSSECKPFVVCWLVVRQMGEEYVIQVLIDHKVNCTSVKLHRCREEVNEEIGMDPVQPRPLISSSKILESSRA</sequence>
<keyword evidence="2" id="KW-1185">Reference proteome</keyword>